<reference evidence="10" key="1">
    <citation type="submission" date="2017-11" db="EMBL/GenBank/DDBJ databases">
        <title>Phenotypic and genomic properties of facultatively anaerobic sulfur-reducing natronoarchaea from hypersaline soda lakes.</title>
        <authorList>
            <person name="Sorokin D.Y."/>
            <person name="Kublanov I.V."/>
            <person name="Roman P."/>
            <person name="Sinninghe Damste J.S."/>
            <person name="Golyshin P.N."/>
            <person name="Rojo D."/>
            <person name="Ciordia S."/>
            <person name="Mena M.D.C."/>
            <person name="Ferrer M."/>
            <person name="Messina E."/>
            <person name="Smedile F."/>
            <person name="La Spada G."/>
            <person name="La Cono V."/>
            <person name="Yakimov M.M."/>
        </authorList>
    </citation>
    <scope>NUCLEOTIDE SEQUENCE [LARGE SCALE GENOMIC DNA]</scope>
    <source>
        <strain evidence="10">AArc-Sl</strain>
    </source>
</reference>
<evidence type="ECO:0000256" key="1">
    <source>
        <dbReference type="ARBA" id="ARBA00004651"/>
    </source>
</evidence>
<feature type="transmembrane region" description="Helical" evidence="6">
    <location>
        <begin position="178"/>
        <end position="199"/>
    </location>
</feature>
<feature type="transmembrane region" description="Helical" evidence="6">
    <location>
        <begin position="371"/>
        <end position="390"/>
    </location>
</feature>
<evidence type="ECO:0000256" key="6">
    <source>
        <dbReference type="SAM" id="Phobius"/>
    </source>
</evidence>
<dbReference type="EMBL" id="CP025066">
    <property type="protein sequence ID" value="AUX08269.1"/>
    <property type="molecule type" value="Genomic_DNA"/>
</dbReference>
<keyword evidence="3 6" id="KW-0812">Transmembrane</keyword>
<evidence type="ECO:0000256" key="4">
    <source>
        <dbReference type="ARBA" id="ARBA00022989"/>
    </source>
</evidence>
<feature type="transmembrane region" description="Helical" evidence="6">
    <location>
        <begin position="211"/>
        <end position="232"/>
    </location>
</feature>
<feature type="transmembrane region" description="Helical" evidence="6">
    <location>
        <begin position="276"/>
        <end position="293"/>
    </location>
</feature>
<dbReference type="InterPro" id="IPR025105">
    <property type="entry name" value="DUF4010"/>
</dbReference>
<feature type="transmembrane region" description="Helical" evidence="6">
    <location>
        <begin position="244"/>
        <end position="269"/>
    </location>
</feature>
<dbReference type="Pfam" id="PF02308">
    <property type="entry name" value="MgtC"/>
    <property type="match status" value="1"/>
</dbReference>
<feature type="domain" description="DUF4010" evidence="8">
    <location>
        <begin position="187"/>
        <end position="392"/>
    </location>
</feature>
<keyword evidence="5 6" id="KW-0472">Membrane</keyword>
<keyword evidence="4 6" id="KW-1133">Transmembrane helix</keyword>
<feature type="transmembrane region" description="Helical" evidence="6">
    <location>
        <begin position="94"/>
        <end position="111"/>
    </location>
</feature>
<evidence type="ECO:0000259" key="8">
    <source>
        <dbReference type="Pfam" id="PF13194"/>
    </source>
</evidence>
<dbReference type="AlphaFoldDB" id="A0A343TGP7"/>
<dbReference type="RefSeq" id="WP_217563493.1">
    <property type="nucleotide sequence ID" value="NZ_CP025066.1"/>
</dbReference>
<sequence length="423" mass="45213">MPVEIANVFDVPEVLLQFLVAFAIGGLIGLEREKEEEKYAGLRTLALLCGSGPVIVYYGELSGYPQLTGLYLTLALVLAIGVAAVRYSVAREDLGFTTSVTVFLVALLGVLVGYGRYVEASSIAIITVFVLAKKRHMRSYVENLTYQELTDSLKLAALVFILYPILPTEPIDPYGVVSLREVLVFAIFVLLIEFAAYVSMRQFGGSKGLQITGLLAGMANSFATAAVMARMANQSKEALDSASSGIMLSVISMIVRNVGLASILAFAIFWTIWQPAVVMIVIGFAIAYVLFQWGEQYDDFDIEIDSPFSFRSAAKFAAIYIAITVVSVAAQELFGDVGLLATAYTGGLVSSAAVSVSAATVYNQGAASVEAAGGMVMLGIMASLTSKIVLVELINGRMRLKAMLPMTIVGIVGLGIYLLLSFL</sequence>
<protein>
    <submittedName>
        <fullName evidence="9">Mg2+ transport system protein</fullName>
    </submittedName>
</protein>
<evidence type="ECO:0000256" key="5">
    <source>
        <dbReference type="ARBA" id="ARBA00023136"/>
    </source>
</evidence>
<organism evidence="9 10">
    <name type="scientific">Halalkaliarchaeum desulfuricum</name>
    <dbReference type="NCBI Taxonomy" id="2055893"/>
    <lineage>
        <taxon>Archaea</taxon>
        <taxon>Methanobacteriati</taxon>
        <taxon>Methanobacteriota</taxon>
        <taxon>Stenosarchaea group</taxon>
        <taxon>Halobacteria</taxon>
        <taxon>Halobacteriales</taxon>
        <taxon>Haloferacaceae</taxon>
        <taxon>Halalkaliarchaeum</taxon>
    </lineage>
</organism>
<evidence type="ECO:0000256" key="3">
    <source>
        <dbReference type="ARBA" id="ARBA00022692"/>
    </source>
</evidence>
<evidence type="ECO:0000256" key="2">
    <source>
        <dbReference type="ARBA" id="ARBA00022475"/>
    </source>
</evidence>
<feature type="transmembrane region" description="Helical" evidence="6">
    <location>
        <begin position="402"/>
        <end position="420"/>
    </location>
</feature>
<feature type="transmembrane region" description="Helical" evidence="6">
    <location>
        <begin position="144"/>
        <end position="166"/>
    </location>
</feature>
<comment type="subcellular location">
    <subcellularLocation>
        <location evidence="1">Cell membrane</location>
        <topology evidence="1">Multi-pass membrane protein</topology>
    </subcellularLocation>
</comment>
<name>A0A343TGP7_9EURY</name>
<feature type="transmembrane region" description="Helical" evidence="6">
    <location>
        <begin position="14"/>
        <end position="30"/>
    </location>
</feature>
<dbReference type="OrthoDB" id="187863at2157"/>
<dbReference type="Pfam" id="PF13194">
    <property type="entry name" value="DUF4010"/>
    <property type="match status" value="1"/>
</dbReference>
<proteinExistence type="predicted"/>
<evidence type="ECO:0000313" key="10">
    <source>
        <dbReference type="Proteomes" id="UP000263012"/>
    </source>
</evidence>
<keyword evidence="2" id="KW-1003">Cell membrane</keyword>
<accession>A0A343TGP7</accession>
<dbReference type="InterPro" id="IPR049177">
    <property type="entry name" value="MgtC_SapB_SrpB_YhiD_N"/>
</dbReference>
<dbReference type="GO" id="GO:0005886">
    <property type="term" value="C:plasma membrane"/>
    <property type="evidence" value="ECO:0007669"/>
    <property type="project" value="UniProtKB-SubCell"/>
</dbReference>
<dbReference type="PRINTS" id="PR01837">
    <property type="entry name" value="MGTCSAPBPROT"/>
</dbReference>
<feature type="transmembrane region" description="Helical" evidence="6">
    <location>
        <begin position="42"/>
        <end position="58"/>
    </location>
</feature>
<dbReference type="PANTHER" id="PTHR39084">
    <property type="entry name" value="MEMBRANE PROTEIN-RELATED"/>
    <property type="match status" value="1"/>
</dbReference>
<feature type="transmembrane region" description="Helical" evidence="6">
    <location>
        <begin position="70"/>
        <end position="87"/>
    </location>
</feature>
<dbReference type="Proteomes" id="UP000263012">
    <property type="component" value="Chromosome"/>
</dbReference>
<feature type="transmembrane region" description="Helical" evidence="6">
    <location>
        <begin position="313"/>
        <end position="330"/>
    </location>
</feature>
<dbReference type="InterPro" id="IPR003416">
    <property type="entry name" value="MgtC/SapB/SrpB/YhiD_fam"/>
</dbReference>
<keyword evidence="10" id="KW-1185">Reference proteome</keyword>
<dbReference type="GeneID" id="37876956"/>
<evidence type="ECO:0000259" key="7">
    <source>
        <dbReference type="Pfam" id="PF02308"/>
    </source>
</evidence>
<evidence type="ECO:0000313" key="9">
    <source>
        <dbReference type="EMBL" id="AUX08269.1"/>
    </source>
</evidence>
<feature type="transmembrane region" description="Helical" evidence="6">
    <location>
        <begin position="337"/>
        <end position="359"/>
    </location>
</feature>
<dbReference type="KEGG" id="hdf:AArcSl_0619"/>
<gene>
    <name evidence="9" type="primary">mgtC</name>
    <name evidence="9" type="ORF">AArcSl_0619</name>
</gene>
<feature type="domain" description="MgtC/SapB/SrpB/YhiD N-terminal" evidence="7">
    <location>
        <begin position="19"/>
        <end position="138"/>
    </location>
</feature>
<dbReference type="PANTHER" id="PTHR39084:SF1">
    <property type="entry name" value="DUF4010 DOMAIN-CONTAINING PROTEIN"/>
    <property type="match status" value="1"/>
</dbReference>